<name>A0ABT5HUB0_9CAUL</name>
<dbReference type="Proteomes" id="UP001214854">
    <property type="component" value="Unassembled WGS sequence"/>
</dbReference>
<reference evidence="2 3" key="1">
    <citation type="submission" date="2023-01" db="EMBL/GenBank/DDBJ databases">
        <title>Novel species of the genus Asticcacaulis isolated from rivers.</title>
        <authorList>
            <person name="Lu H."/>
        </authorList>
    </citation>
    <scope>NUCLEOTIDE SEQUENCE [LARGE SCALE GENOMIC DNA]</scope>
    <source>
        <strain evidence="2 3">BYS171W</strain>
    </source>
</reference>
<protein>
    <submittedName>
        <fullName evidence="2">Uncharacterized protein</fullName>
    </submittedName>
</protein>
<dbReference type="RefSeq" id="WP_272748122.1">
    <property type="nucleotide sequence ID" value="NZ_JAQQKX010000007.1"/>
</dbReference>
<evidence type="ECO:0000313" key="2">
    <source>
        <dbReference type="EMBL" id="MDC7683655.1"/>
    </source>
</evidence>
<accession>A0ABT5HUB0</accession>
<dbReference type="EMBL" id="JAQQKX010000007">
    <property type="protein sequence ID" value="MDC7683655.1"/>
    <property type="molecule type" value="Genomic_DNA"/>
</dbReference>
<evidence type="ECO:0000256" key="1">
    <source>
        <dbReference type="SAM" id="MobiDB-lite"/>
    </source>
</evidence>
<evidence type="ECO:0000313" key="3">
    <source>
        <dbReference type="Proteomes" id="UP001214854"/>
    </source>
</evidence>
<comment type="caution">
    <text evidence="2">The sequence shown here is derived from an EMBL/GenBank/DDBJ whole genome shotgun (WGS) entry which is preliminary data.</text>
</comment>
<gene>
    <name evidence="2" type="ORF">PQU92_10225</name>
</gene>
<feature type="compositionally biased region" description="Polar residues" evidence="1">
    <location>
        <begin position="14"/>
        <end position="29"/>
    </location>
</feature>
<organism evidence="2 3">
    <name type="scientific">Asticcacaulis aquaticus</name>
    <dbReference type="NCBI Taxonomy" id="2984212"/>
    <lineage>
        <taxon>Bacteria</taxon>
        <taxon>Pseudomonadati</taxon>
        <taxon>Pseudomonadota</taxon>
        <taxon>Alphaproteobacteria</taxon>
        <taxon>Caulobacterales</taxon>
        <taxon>Caulobacteraceae</taxon>
        <taxon>Asticcacaulis</taxon>
    </lineage>
</organism>
<keyword evidence="3" id="KW-1185">Reference proteome</keyword>
<proteinExistence type="predicted"/>
<feature type="region of interest" description="Disordered" evidence="1">
    <location>
        <begin position="1"/>
        <end position="41"/>
    </location>
</feature>
<sequence length="165" mass="18270">MPDTDLTTKVPETVTPTDQDTTPETSAAHNATPDAKDEPASTEALIIDIEDARHLRQDLADLLEGVETAHLKAEVKAHISKLNAWATRYVEGLDAAQRLSETGLDMLEEARAHISLQLDEYLRLEGEGGQVSTPEQNRLIDELNRALRRINRLTKAMDSQFSDNA</sequence>